<dbReference type="Proteomes" id="UP000724874">
    <property type="component" value="Unassembled WGS sequence"/>
</dbReference>
<sequence length="672" mass="73609">MPKVPPNVFSSGVRMRPYDAPEMLVEPSNSACRYPLRTRAVRTVSTAAYALALRRGHLPSESAALAVQSSRELGAEPAAPESSGVGAHEASKPDPPCLNWPQTRILGAEPAALEDSRQKPVGCSPTHRRVAEPAAMSPAVDSLESGRASSAQEDSSPTHRRVAEPAAMSTAAESSQEEKDASSTYWSEFSLSSTLPVYFEEAKKLGVCVEDEPTDANNFNLRGGAAALLSTEGTSIMRDFLEKVSSLQPPPSNASAPKRSKRGGVRARAVNELAQGNGFIAKHLSLAMRAYQTGALHISQKFSTVEDGSYVSTGWHGRAPSVQSRKEITLLWKSGRIKQILGEQFYPISYSLSKPKPALLIDRELRTFGYRTTQFDWIKDNADALHSAIESVLRPHLDNPKLAAEHANGSRGPHFPCVIGHHQQYTKAPTLTQFHIQNVDAVKKFCESPIIQRLSQLVSRLIITIFPGVALRAIKSALWHKERNDIKPLFGLYWNFCINGMFSGQKRIFTSPHADAKNIIGICAIVVYVIPGKAFNHQKKAWLVLWEAGVVVELPPWVVFLYPSSLLYHFNIDVEDIRFVLTDGEKPTPENSTPLGGEGDEGRGSLVFFNQASMYHGSEMGFNTLTEARNAGMSGSISSAEQVNLAFSQQVHTVDVNMEEMNEVVSMLTTFD</sequence>
<dbReference type="OrthoDB" id="3266461at2759"/>
<organism evidence="2 3">
    <name type="scientific">Gymnopilus junonius</name>
    <name type="common">Spectacular rustgill mushroom</name>
    <name type="synonym">Gymnopilus spectabilis subsp. junonius</name>
    <dbReference type="NCBI Taxonomy" id="109634"/>
    <lineage>
        <taxon>Eukaryota</taxon>
        <taxon>Fungi</taxon>
        <taxon>Dikarya</taxon>
        <taxon>Basidiomycota</taxon>
        <taxon>Agaricomycotina</taxon>
        <taxon>Agaricomycetes</taxon>
        <taxon>Agaricomycetidae</taxon>
        <taxon>Agaricales</taxon>
        <taxon>Agaricineae</taxon>
        <taxon>Hymenogastraceae</taxon>
        <taxon>Gymnopilus</taxon>
    </lineage>
</organism>
<dbReference type="AlphaFoldDB" id="A0A9P5TK95"/>
<evidence type="ECO:0000256" key="1">
    <source>
        <dbReference type="SAM" id="MobiDB-lite"/>
    </source>
</evidence>
<feature type="region of interest" description="Disordered" evidence="1">
    <location>
        <begin position="69"/>
        <end position="184"/>
    </location>
</feature>
<dbReference type="EMBL" id="JADNYJ010000072">
    <property type="protein sequence ID" value="KAF8891504.1"/>
    <property type="molecule type" value="Genomic_DNA"/>
</dbReference>
<comment type="caution">
    <text evidence="2">The sequence shown here is derived from an EMBL/GenBank/DDBJ whole genome shotgun (WGS) entry which is preliminary data.</text>
</comment>
<keyword evidence="3" id="KW-1185">Reference proteome</keyword>
<evidence type="ECO:0000313" key="3">
    <source>
        <dbReference type="Proteomes" id="UP000724874"/>
    </source>
</evidence>
<evidence type="ECO:0000313" key="2">
    <source>
        <dbReference type="EMBL" id="KAF8891504.1"/>
    </source>
</evidence>
<proteinExistence type="predicted"/>
<gene>
    <name evidence="2" type="ORF">CPB84DRAFT_1848987</name>
</gene>
<name>A0A9P5TK95_GYMJU</name>
<accession>A0A9P5TK95</accession>
<reference evidence="2" key="1">
    <citation type="submission" date="2020-11" db="EMBL/GenBank/DDBJ databases">
        <authorList>
            <consortium name="DOE Joint Genome Institute"/>
            <person name="Ahrendt S."/>
            <person name="Riley R."/>
            <person name="Andreopoulos W."/>
            <person name="LaButti K."/>
            <person name="Pangilinan J."/>
            <person name="Ruiz-duenas F.J."/>
            <person name="Barrasa J.M."/>
            <person name="Sanchez-Garcia M."/>
            <person name="Camarero S."/>
            <person name="Miyauchi S."/>
            <person name="Serrano A."/>
            <person name="Linde D."/>
            <person name="Babiker R."/>
            <person name="Drula E."/>
            <person name="Ayuso-Fernandez I."/>
            <person name="Pacheco R."/>
            <person name="Padilla G."/>
            <person name="Ferreira P."/>
            <person name="Barriuso J."/>
            <person name="Kellner H."/>
            <person name="Castanera R."/>
            <person name="Alfaro M."/>
            <person name="Ramirez L."/>
            <person name="Pisabarro A.G."/>
            <person name="Kuo A."/>
            <person name="Tritt A."/>
            <person name="Lipzen A."/>
            <person name="He G."/>
            <person name="Yan M."/>
            <person name="Ng V."/>
            <person name="Cullen D."/>
            <person name="Martin F."/>
            <person name="Rosso M.-N."/>
            <person name="Henrissat B."/>
            <person name="Hibbett D."/>
            <person name="Martinez A.T."/>
            <person name="Grigoriev I.V."/>
        </authorList>
    </citation>
    <scope>NUCLEOTIDE SEQUENCE</scope>
    <source>
        <strain evidence="2">AH 44721</strain>
    </source>
</reference>
<protein>
    <submittedName>
        <fullName evidence="2">Uncharacterized protein</fullName>
    </submittedName>
</protein>
<feature type="region of interest" description="Disordered" evidence="1">
    <location>
        <begin position="244"/>
        <end position="264"/>
    </location>
</feature>